<dbReference type="Proteomes" id="UP001148662">
    <property type="component" value="Unassembled WGS sequence"/>
</dbReference>
<organism evidence="1 2">
    <name type="scientific">Phlebia brevispora</name>
    <dbReference type="NCBI Taxonomy" id="194682"/>
    <lineage>
        <taxon>Eukaryota</taxon>
        <taxon>Fungi</taxon>
        <taxon>Dikarya</taxon>
        <taxon>Basidiomycota</taxon>
        <taxon>Agaricomycotina</taxon>
        <taxon>Agaricomycetes</taxon>
        <taxon>Polyporales</taxon>
        <taxon>Meruliaceae</taxon>
        <taxon>Phlebia</taxon>
    </lineage>
</organism>
<gene>
    <name evidence="1" type="ORF">NM688_g910</name>
</gene>
<comment type="caution">
    <text evidence="1">The sequence shown here is derived from an EMBL/GenBank/DDBJ whole genome shotgun (WGS) entry which is preliminary data.</text>
</comment>
<evidence type="ECO:0000313" key="1">
    <source>
        <dbReference type="EMBL" id="KAJ3558465.1"/>
    </source>
</evidence>
<sequence>MKDSPGLRSSPGRKRSVQYITSPNRSYTASREQRFLFCASTTRAVGSFTCAMAPLEKLSSHSKRVRRYNFKIDARCGKVLEYELQPLTPPLTPLPQAISTRWALPHNIPRECLWRRTSLVSMNNINQRMNELLIDDASKAQQIPSSGAANGATEVDPLVAVPHPPLRTKWQLFGWRLDDDWMVEYGKPLCDPSVDDEWFHFKAAVKDIQCQSGISRLVAKQGMRIGCNPWDPKEPIDLILTMMKPTSQEYRTRPTQSQADKVSEILGYGPEWFLDAKPVMLFIQALSAGALITGGVPPISTVQDVPYNSIVGLVVSYVVTLVDALIPFQRFILHLVYPPSRPEASRARIFQEVRTVDPESDIDEIGRIYPTLDPAELASAQVEFDHGIPDPEDEEHTESDISSGDESDVDYGTTPGTSNSSRVLARTSSIASSVSAAWSVASSYSILTLPVFVGTLKDYQEADAERLRFLESEVNNAWDSRARLRPNQLGRVLAYMMGLGKTVVTIYLICTSCAISRRNLTPTLVICPNAALLHQWESECKRFTRGLRVLVYHSSSRNIRMKASQLKSYDIVFATYHQVSKQRGQMKKAIAEHGQLDLNDETYPFFNMSWYRVVADESHFIRRWNPLNPGKFVLGVFELTKRHGLCLTGTPMQNSPADMYPQIRFLGPIYDDLNKQNKCIAFEKINSRTFEETRSCLKHPFKHIMDRMCIYRLDTTLDGTVLVELPNKETYEERVDLTEGEMCLYKLVDALIPGMKTFARIMRQRQACVLPYLLEQSIEEERDPGNSIHVDQDQDYDVNEVFIDMSQDLWQGEAMTKEELPLSAKTAMSPSHTPTKFKKTLQIIEHHRRTESGETNTDKVIVFSWFKGTLRFMSELLAARDIGHEIFNGDTSIRDRRRALKRMQDDPACTVLLMSIQAGGVGLNITSCNVVVLLEPWWNPFVEEQACGRVWRIGQEKPVTIYKIIARNTIEDDRILPTQQMKRTGVELALSHIRQ</sequence>
<proteinExistence type="predicted"/>
<accession>A0ACC1TCN2</accession>
<dbReference type="EMBL" id="JANHOG010000087">
    <property type="protein sequence ID" value="KAJ3558465.1"/>
    <property type="molecule type" value="Genomic_DNA"/>
</dbReference>
<reference evidence="1" key="1">
    <citation type="submission" date="2022-07" db="EMBL/GenBank/DDBJ databases">
        <title>Genome Sequence of Phlebia brevispora.</title>
        <authorList>
            <person name="Buettner E."/>
        </authorList>
    </citation>
    <scope>NUCLEOTIDE SEQUENCE</scope>
    <source>
        <strain evidence="1">MPL23</strain>
    </source>
</reference>
<name>A0ACC1TCN2_9APHY</name>
<protein>
    <submittedName>
        <fullName evidence="1">Uncharacterized protein</fullName>
    </submittedName>
</protein>
<keyword evidence="2" id="KW-1185">Reference proteome</keyword>
<evidence type="ECO:0000313" key="2">
    <source>
        <dbReference type="Proteomes" id="UP001148662"/>
    </source>
</evidence>